<dbReference type="FunFam" id="3.40.190.10:FF:000011">
    <property type="entry name" value="ATP phosphoribosyltransferase"/>
    <property type="match status" value="1"/>
</dbReference>
<organism evidence="18 19">
    <name type="scientific">Vagococcus entomophilus</name>
    <dbReference type="NCBI Taxonomy" id="1160095"/>
    <lineage>
        <taxon>Bacteria</taxon>
        <taxon>Bacillati</taxon>
        <taxon>Bacillota</taxon>
        <taxon>Bacilli</taxon>
        <taxon>Lactobacillales</taxon>
        <taxon>Enterococcaceae</taxon>
        <taxon>Vagococcus</taxon>
    </lineage>
</organism>
<dbReference type="Pfam" id="PF01634">
    <property type="entry name" value="HisG"/>
    <property type="match status" value="1"/>
</dbReference>
<evidence type="ECO:0000256" key="12">
    <source>
        <dbReference type="ARBA" id="ARBA00022741"/>
    </source>
</evidence>
<evidence type="ECO:0000256" key="2">
    <source>
        <dbReference type="ARBA" id="ARBA00004496"/>
    </source>
</evidence>
<evidence type="ECO:0000256" key="3">
    <source>
        <dbReference type="ARBA" id="ARBA00004667"/>
    </source>
</evidence>
<accession>A0A430AEL2</accession>
<dbReference type="GO" id="GO:0005524">
    <property type="term" value="F:ATP binding"/>
    <property type="evidence" value="ECO:0007669"/>
    <property type="project" value="UniProtKB-KW"/>
</dbReference>
<evidence type="ECO:0000313" key="18">
    <source>
        <dbReference type="EMBL" id="RSU05882.1"/>
    </source>
</evidence>
<evidence type="ECO:0000259" key="17">
    <source>
        <dbReference type="Pfam" id="PF01634"/>
    </source>
</evidence>
<reference evidence="18 19" key="1">
    <citation type="submission" date="2017-05" db="EMBL/GenBank/DDBJ databases">
        <title>Vagococcus spp. assemblies.</title>
        <authorList>
            <person name="Gulvik C.A."/>
        </authorList>
    </citation>
    <scope>NUCLEOTIDE SEQUENCE [LARGE SCALE GENOMIC DNA]</scope>
    <source>
        <strain evidence="18 19">DSM 24756</strain>
    </source>
</reference>
<evidence type="ECO:0000256" key="13">
    <source>
        <dbReference type="ARBA" id="ARBA00022840"/>
    </source>
</evidence>
<evidence type="ECO:0000313" key="19">
    <source>
        <dbReference type="Proteomes" id="UP000288669"/>
    </source>
</evidence>
<evidence type="ECO:0000256" key="9">
    <source>
        <dbReference type="ARBA" id="ARBA00022605"/>
    </source>
</evidence>
<evidence type="ECO:0000256" key="10">
    <source>
        <dbReference type="ARBA" id="ARBA00022676"/>
    </source>
</evidence>
<keyword evidence="19" id="KW-1185">Reference proteome</keyword>
<dbReference type="EC" id="2.4.2.17" evidence="6 16"/>
<dbReference type="Proteomes" id="UP000288669">
    <property type="component" value="Unassembled WGS sequence"/>
</dbReference>
<dbReference type="FunFam" id="3.40.190.10:FF:000008">
    <property type="entry name" value="ATP phosphoribosyltransferase"/>
    <property type="match status" value="1"/>
</dbReference>
<evidence type="ECO:0000256" key="15">
    <source>
        <dbReference type="ARBA" id="ARBA00024861"/>
    </source>
</evidence>
<feature type="domain" description="ATP phosphoribosyltransferase catalytic" evidence="17">
    <location>
        <begin position="53"/>
        <end position="204"/>
    </location>
</feature>
<dbReference type="InterPro" id="IPR013820">
    <property type="entry name" value="ATP_PRibTrfase_cat"/>
</dbReference>
<evidence type="ECO:0000256" key="4">
    <source>
        <dbReference type="ARBA" id="ARBA00009489"/>
    </source>
</evidence>
<name>A0A430AEL2_9ENTE</name>
<dbReference type="SUPFAM" id="SSF53850">
    <property type="entry name" value="Periplasmic binding protein-like II"/>
    <property type="match status" value="1"/>
</dbReference>
<evidence type="ECO:0000256" key="5">
    <source>
        <dbReference type="ARBA" id="ARBA00011496"/>
    </source>
</evidence>
<comment type="subcellular location">
    <subcellularLocation>
        <location evidence="2 16">Cytoplasm</location>
    </subcellularLocation>
</comment>
<dbReference type="Gene3D" id="3.40.190.10">
    <property type="entry name" value="Periplasmic binding protein-like II"/>
    <property type="match status" value="2"/>
</dbReference>
<dbReference type="GO" id="GO:0003879">
    <property type="term" value="F:ATP phosphoribosyltransferase activity"/>
    <property type="evidence" value="ECO:0007669"/>
    <property type="project" value="UniProtKB-UniRule"/>
</dbReference>
<dbReference type="NCBIfam" id="TIGR00070">
    <property type="entry name" value="hisG"/>
    <property type="match status" value="1"/>
</dbReference>
<keyword evidence="12 16" id="KW-0547">Nucleotide-binding</keyword>
<comment type="similarity">
    <text evidence="4 16">Belongs to the ATP phosphoribosyltransferase family. Short subfamily.</text>
</comment>
<dbReference type="CDD" id="cd13595">
    <property type="entry name" value="PBP2_HisGs"/>
    <property type="match status" value="1"/>
</dbReference>
<dbReference type="OrthoDB" id="9801867at2"/>
<gene>
    <name evidence="16" type="primary">hisG</name>
    <name evidence="18" type="ORF">CBF30_11250</name>
</gene>
<evidence type="ECO:0000256" key="11">
    <source>
        <dbReference type="ARBA" id="ARBA00022679"/>
    </source>
</evidence>
<keyword evidence="11 16" id="KW-0808">Transferase</keyword>
<evidence type="ECO:0000256" key="6">
    <source>
        <dbReference type="ARBA" id="ARBA00011946"/>
    </source>
</evidence>
<dbReference type="PANTHER" id="PTHR21403">
    <property type="entry name" value="ATP PHOSPHORIBOSYLTRANSFERASE ATP-PRTASE"/>
    <property type="match status" value="1"/>
</dbReference>
<evidence type="ECO:0000256" key="16">
    <source>
        <dbReference type="HAMAP-Rule" id="MF_01018"/>
    </source>
</evidence>
<keyword evidence="10 16" id="KW-0328">Glycosyltransferase</keyword>
<dbReference type="AlphaFoldDB" id="A0A430AEL2"/>
<comment type="pathway">
    <text evidence="3 16">Amino-acid biosynthesis; L-histidine biosynthesis; L-histidine from 5-phospho-alpha-D-ribose 1-diphosphate: step 1/9.</text>
</comment>
<dbReference type="PANTHER" id="PTHR21403:SF8">
    <property type="entry name" value="ATP PHOSPHORIBOSYLTRANSFERASE"/>
    <property type="match status" value="1"/>
</dbReference>
<evidence type="ECO:0000256" key="1">
    <source>
        <dbReference type="ARBA" id="ARBA00000915"/>
    </source>
</evidence>
<dbReference type="InterPro" id="IPR024893">
    <property type="entry name" value="ATP_PRibTrfase_HisG_short"/>
</dbReference>
<evidence type="ECO:0000256" key="14">
    <source>
        <dbReference type="ARBA" id="ARBA00023102"/>
    </source>
</evidence>
<keyword evidence="14 16" id="KW-0368">Histidine biosynthesis</keyword>
<comment type="caution">
    <text evidence="18">The sequence shown here is derived from an EMBL/GenBank/DDBJ whole genome shotgun (WGS) entry which is preliminary data.</text>
</comment>
<evidence type="ECO:0000256" key="7">
    <source>
        <dbReference type="ARBA" id="ARBA00020998"/>
    </source>
</evidence>
<dbReference type="UniPathway" id="UPA00031">
    <property type="reaction ID" value="UER00006"/>
</dbReference>
<evidence type="ECO:0000256" key="8">
    <source>
        <dbReference type="ARBA" id="ARBA00022490"/>
    </source>
</evidence>
<keyword evidence="8 16" id="KW-0963">Cytoplasm</keyword>
<comment type="catalytic activity">
    <reaction evidence="1 16">
        <text>1-(5-phospho-beta-D-ribosyl)-ATP + diphosphate = 5-phospho-alpha-D-ribose 1-diphosphate + ATP</text>
        <dbReference type="Rhea" id="RHEA:18473"/>
        <dbReference type="ChEBI" id="CHEBI:30616"/>
        <dbReference type="ChEBI" id="CHEBI:33019"/>
        <dbReference type="ChEBI" id="CHEBI:58017"/>
        <dbReference type="ChEBI" id="CHEBI:73183"/>
        <dbReference type="EC" id="2.4.2.17"/>
    </reaction>
</comment>
<keyword evidence="9 16" id="KW-0028">Amino-acid biosynthesis</keyword>
<dbReference type="PROSITE" id="PS01316">
    <property type="entry name" value="ATP_P_PHORIBOSYLTR"/>
    <property type="match status" value="1"/>
</dbReference>
<comment type="function">
    <text evidence="15 16">Catalyzes the condensation of ATP and 5-phosphoribose 1-diphosphate to form N'-(5'-phosphoribosyl)-ATP (PR-ATP). Has a crucial role in the pathway because the rate of histidine biosynthesis seems to be controlled primarily by regulation of HisG enzymatic activity.</text>
</comment>
<dbReference type="RefSeq" id="WP_126826814.1">
    <property type="nucleotide sequence ID" value="NZ_JBHLWU010000004.1"/>
</dbReference>
<protein>
    <recommendedName>
        <fullName evidence="7 16">ATP phosphoribosyltransferase</fullName>
        <shortName evidence="16">ATP-PRT</shortName>
        <shortName evidence="16">ATP-PRTase</shortName>
        <ecNumber evidence="6 16">2.4.2.17</ecNumber>
    </recommendedName>
</protein>
<sequence length="213" mass="23679">MKTITIALTKGRLEQSALTLFSAAGIDCSFMADKKRKLIFLSPDGKYRFLLVKAADVVTYVKHGVADIGVVGKDVLLEHPYGYYEMLDLKIGKCRFCVASTIDYDPTDYKRKIIATKYPTIASQHFQAKGEDVELIKIEGSVEIAPVLGLADAIVDIVETGTTLVENGLKIYEEICPISGRLIVNKASLKRNKTSILALIKQLEVEIQRRLKR</sequence>
<comment type="subunit">
    <text evidence="5 16">Heteromultimer composed of HisG and HisZ subunits.</text>
</comment>
<dbReference type="HAMAP" id="MF_01018">
    <property type="entry name" value="HisG_Short"/>
    <property type="match status" value="1"/>
</dbReference>
<dbReference type="EMBL" id="NGJZ01000005">
    <property type="protein sequence ID" value="RSU05882.1"/>
    <property type="molecule type" value="Genomic_DNA"/>
</dbReference>
<proteinExistence type="inferred from homology"/>
<dbReference type="InterPro" id="IPR001348">
    <property type="entry name" value="ATP_PRibTrfase_HisG"/>
</dbReference>
<keyword evidence="13 16" id="KW-0067">ATP-binding</keyword>
<dbReference type="InterPro" id="IPR018198">
    <property type="entry name" value="ATP_PRibTrfase_CS"/>
</dbReference>
<comment type="domain">
    <text evidence="16">Lacks the C-terminal regulatory region which is replaced by HisZ.</text>
</comment>
<dbReference type="GO" id="GO:0000105">
    <property type="term" value="P:L-histidine biosynthetic process"/>
    <property type="evidence" value="ECO:0007669"/>
    <property type="project" value="UniProtKB-UniRule"/>
</dbReference>
<dbReference type="GO" id="GO:0005737">
    <property type="term" value="C:cytoplasm"/>
    <property type="evidence" value="ECO:0007669"/>
    <property type="project" value="UniProtKB-SubCell"/>
</dbReference>